<organism evidence="4 5">
    <name type="scientific">Balaenoptera musculus</name>
    <name type="common">Blue whale</name>
    <dbReference type="NCBI Taxonomy" id="9771"/>
    <lineage>
        <taxon>Eukaryota</taxon>
        <taxon>Metazoa</taxon>
        <taxon>Chordata</taxon>
        <taxon>Craniata</taxon>
        <taxon>Vertebrata</taxon>
        <taxon>Euteleostomi</taxon>
        <taxon>Mammalia</taxon>
        <taxon>Eutheria</taxon>
        <taxon>Laurasiatheria</taxon>
        <taxon>Artiodactyla</taxon>
        <taxon>Whippomorpha</taxon>
        <taxon>Cetacea</taxon>
        <taxon>Mysticeti</taxon>
        <taxon>Balaenopteridae</taxon>
        <taxon>Balaenoptera</taxon>
    </lineage>
</organism>
<dbReference type="InterPro" id="IPR002223">
    <property type="entry name" value="Kunitz_BPTI"/>
</dbReference>
<evidence type="ECO:0000313" key="4">
    <source>
        <dbReference type="Proteomes" id="UP000694857"/>
    </source>
</evidence>
<dbReference type="SMART" id="SM00131">
    <property type="entry name" value="KU"/>
    <property type="match status" value="1"/>
</dbReference>
<dbReference type="Gene3D" id="4.10.410.10">
    <property type="entry name" value="Pancreatic trypsin inhibitor Kunitz domain"/>
    <property type="match status" value="1"/>
</dbReference>
<gene>
    <name evidence="5" type="primary">LOC118881560</name>
</gene>
<dbReference type="GO" id="GO:0005615">
    <property type="term" value="C:extracellular space"/>
    <property type="evidence" value="ECO:0007669"/>
    <property type="project" value="TreeGrafter"/>
</dbReference>
<reference evidence="5" key="1">
    <citation type="submission" date="2025-08" db="UniProtKB">
        <authorList>
            <consortium name="RefSeq"/>
        </authorList>
    </citation>
    <scope>IDENTIFICATION</scope>
    <source>
        <tissue evidence="5">Epidermis and Blubber</tissue>
    </source>
</reference>
<dbReference type="InterPro" id="IPR020901">
    <property type="entry name" value="Prtase_inh_Kunz-CS"/>
</dbReference>
<dbReference type="Proteomes" id="UP000694857">
    <property type="component" value="Chromosome 15"/>
</dbReference>
<dbReference type="PANTHER" id="PTHR10083:SF373">
    <property type="entry name" value="SERINE PEPTIDASE INHIBITOR, KUNITZ TYPE, 2"/>
    <property type="match status" value="1"/>
</dbReference>
<dbReference type="AlphaFoldDB" id="A0A8B8VCL9"/>
<dbReference type="InterPro" id="IPR050098">
    <property type="entry name" value="TFPI/VKTCI-like"/>
</dbReference>
<evidence type="ECO:0000313" key="5">
    <source>
        <dbReference type="RefSeq" id="XP_036682550.1"/>
    </source>
</evidence>
<dbReference type="GeneID" id="118881560"/>
<evidence type="ECO:0000256" key="1">
    <source>
        <dbReference type="ARBA" id="ARBA00023157"/>
    </source>
</evidence>
<name>A0A8B8VCL9_BALMU</name>
<evidence type="ECO:0000259" key="3">
    <source>
        <dbReference type="PROSITE" id="PS50279"/>
    </source>
</evidence>
<dbReference type="RefSeq" id="XP_036682550.1">
    <property type="nucleotide sequence ID" value="XM_036826655.1"/>
</dbReference>
<feature type="chain" id="PRO_5034220051" evidence="2">
    <location>
        <begin position="21"/>
        <end position="135"/>
    </location>
</feature>
<keyword evidence="4" id="KW-1185">Reference proteome</keyword>
<dbReference type="PROSITE" id="PS00280">
    <property type="entry name" value="BPTI_KUNITZ_1"/>
    <property type="match status" value="1"/>
</dbReference>
<proteinExistence type="predicted"/>
<dbReference type="KEGG" id="bmus:118881560"/>
<accession>A0A8B8VCL9</accession>
<evidence type="ECO:0000256" key="2">
    <source>
        <dbReference type="SAM" id="SignalP"/>
    </source>
</evidence>
<dbReference type="SUPFAM" id="SSF57362">
    <property type="entry name" value="BPTI-like"/>
    <property type="match status" value="1"/>
</dbReference>
<dbReference type="PROSITE" id="PS50279">
    <property type="entry name" value="BPTI_KUNITZ_2"/>
    <property type="match status" value="1"/>
</dbReference>
<dbReference type="FunFam" id="4.10.410.10:FF:000005">
    <property type="entry name" value="Pancreatic trypsin inhibitor"/>
    <property type="match status" value="1"/>
</dbReference>
<keyword evidence="2" id="KW-0732">Signal</keyword>
<dbReference type="PANTHER" id="PTHR10083">
    <property type="entry name" value="KUNITZ-TYPE PROTEASE INHIBITOR-RELATED"/>
    <property type="match status" value="1"/>
</dbReference>
<keyword evidence="1" id="KW-1015">Disulfide bond</keyword>
<dbReference type="CDD" id="cd22592">
    <property type="entry name" value="Kunitz_BPTI"/>
    <property type="match status" value="1"/>
</dbReference>
<dbReference type="InterPro" id="IPR036880">
    <property type="entry name" value="Kunitz_BPTI_sf"/>
</dbReference>
<dbReference type="GO" id="GO:0004867">
    <property type="term" value="F:serine-type endopeptidase inhibitor activity"/>
    <property type="evidence" value="ECO:0007669"/>
    <property type="project" value="InterPro"/>
</dbReference>
<dbReference type="PRINTS" id="PR00759">
    <property type="entry name" value="BASICPTASE"/>
</dbReference>
<sequence>MSCLCLSASLLVLLGTLVAGTPGGETSNQAQDTGGFSSDPVDRAVITILITDPEPLPVPAALRPALCLEPPYTGPCRALFIRYFYNAKSGLCETFVYGGCRRKQNNFLDKDDCISTCGGRNRALGAPGSWAPLRW</sequence>
<dbReference type="Pfam" id="PF00014">
    <property type="entry name" value="Kunitz_BPTI"/>
    <property type="match status" value="1"/>
</dbReference>
<feature type="signal peptide" evidence="2">
    <location>
        <begin position="1"/>
        <end position="20"/>
    </location>
</feature>
<protein>
    <submittedName>
        <fullName evidence="5">Pancreatic trypsin inhibitor-like isoform X1</fullName>
    </submittedName>
</protein>
<feature type="domain" description="BPTI/Kunitz inhibitor" evidence="3">
    <location>
        <begin position="67"/>
        <end position="117"/>
    </location>
</feature>
<dbReference type="OrthoDB" id="4473401at2759"/>